<evidence type="ECO:0000313" key="3">
    <source>
        <dbReference type="EMBL" id="MFC5133301.1"/>
    </source>
</evidence>
<protein>
    <recommendedName>
        <fullName evidence="2">C2H2-type domain-containing protein</fullName>
    </recommendedName>
</protein>
<dbReference type="Proteomes" id="UP001596145">
    <property type="component" value="Unassembled WGS sequence"/>
</dbReference>
<reference evidence="3 4" key="1">
    <citation type="journal article" date="2019" name="Int. J. Syst. Evol. Microbiol.">
        <title>The Global Catalogue of Microorganisms (GCM) 10K type strain sequencing project: providing services to taxonomists for standard genome sequencing and annotation.</title>
        <authorList>
            <consortium name="The Broad Institute Genomics Platform"/>
            <consortium name="The Broad Institute Genome Sequencing Center for Infectious Disease"/>
            <person name="Wu L."/>
            <person name="Ma J."/>
        </authorList>
    </citation>
    <scope>NUCLEOTIDE SEQUENCE [LARGE SCALE GENOMIC DNA]</scope>
    <source>
        <strain evidence="3 4">CGMCC 1.16026</strain>
    </source>
</reference>
<dbReference type="AlphaFoldDB" id="A0ABD5QMI0"/>
<dbReference type="InterPro" id="IPR058450">
    <property type="entry name" value="DUF8137"/>
</dbReference>
<accession>A0ABD5QMI0</accession>
<dbReference type="InterPro" id="IPR013087">
    <property type="entry name" value="Znf_C2H2_type"/>
</dbReference>
<organism evidence="3 4">
    <name type="scientific">Halorubrum glutamatedens</name>
    <dbReference type="NCBI Taxonomy" id="2707018"/>
    <lineage>
        <taxon>Archaea</taxon>
        <taxon>Methanobacteriati</taxon>
        <taxon>Methanobacteriota</taxon>
        <taxon>Stenosarchaea group</taxon>
        <taxon>Halobacteria</taxon>
        <taxon>Halobacteriales</taxon>
        <taxon>Haloferacaceae</taxon>
        <taxon>Halorubrum</taxon>
    </lineage>
</organism>
<keyword evidence="4" id="KW-1185">Reference proteome</keyword>
<comment type="caution">
    <text evidence="3">The sequence shown here is derived from an EMBL/GenBank/DDBJ whole genome shotgun (WGS) entry which is preliminary data.</text>
</comment>
<dbReference type="PROSITE" id="PS50157">
    <property type="entry name" value="ZINC_FINGER_C2H2_2"/>
    <property type="match status" value="1"/>
</dbReference>
<feature type="region of interest" description="Disordered" evidence="1">
    <location>
        <begin position="30"/>
        <end position="63"/>
    </location>
</feature>
<evidence type="ECO:0000259" key="2">
    <source>
        <dbReference type="PROSITE" id="PS50157"/>
    </source>
</evidence>
<dbReference type="Pfam" id="PF26458">
    <property type="entry name" value="DUF8137"/>
    <property type="match status" value="1"/>
</dbReference>
<sequence>MGHECDDCGETFETLSRLRLHDCGNDHSDGSLDASEVSGVSDTAGVNDSTSPSSGGGSGRSVAELDDSLDRVADGDVDAIHHAIAAFESTLSAALDEGGSGDAYREVFWSYYEPVADALDAATRSEGRDVLDDVMDAYDPAADDELPLVTPALANVVGRYVIRTRLADGVEAVPITSLEYLDAVAVDAADGDDIALEETHAYGWGIGHPDHSIVDRLRARATSGDLSVSPTLEHAFYADQYAAVDALERLVGDESIDGTFPRVNRDDMPYRRYLLDCVYDLKTDGSLPRTPRYYDWADEFDYSFELDEGVERRVRDLVEETGFDAELPDDWTLRDLGI</sequence>
<feature type="compositionally biased region" description="Polar residues" evidence="1">
    <location>
        <begin position="38"/>
        <end position="48"/>
    </location>
</feature>
<evidence type="ECO:0000256" key="1">
    <source>
        <dbReference type="SAM" id="MobiDB-lite"/>
    </source>
</evidence>
<dbReference type="RefSeq" id="WP_122104019.1">
    <property type="nucleotide sequence ID" value="NZ_JBHSKV010000001.1"/>
</dbReference>
<evidence type="ECO:0000313" key="4">
    <source>
        <dbReference type="Proteomes" id="UP001596145"/>
    </source>
</evidence>
<name>A0ABD5QMI0_9EURY</name>
<gene>
    <name evidence="3" type="ORF">ACFPJA_00970</name>
</gene>
<feature type="domain" description="C2H2-type" evidence="2">
    <location>
        <begin position="3"/>
        <end position="28"/>
    </location>
</feature>
<dbReference type="PROSITE" id="PS00028">
    <property type="entry name" value="ZINC_FINGER_C2H2_1"/>
    <property type="match status" value="1"/>
</dbReference>
<proteinExistence type="predicted"/>
<dbReference type="EMBL" id="JBHSKV010000001">
    <property type="protein sequence ID" value="MFC5133301.1"/>
    <property type="molecule type" value="Genomic_DNA"/>
</dbReference>